<proteinExistence type="predicted"/>
<reference evidence="1 2" key="1">
    <citation type="submission" date="2018-06" db="EMBL/GenBank/DDBJ databases">
        <title>Complete Genomes of Monosporascus.</title>
        <authorList>
            <person name="Robinson A.J."/>
            <person name="Natvig D.O."/>
        </authorList>
    </citation>
    <scope>NUCLEOTIDE SEQUENCE [LARGE SCALE GENOMIC DNA]</scope>
    <source>
        <strain evidence="1 2">CBS 609.92</strain>
    </source>
</reference>
<comment type="caution">
    <text evidence="1">The sequence shown here is derived from an EMBL/GenBank/DDBJ whole genome shotgun (WGS) entry which is preliminary data.</text>
</comment>
<evidence type="ECO:0000313" key="1">
    <source>
        <dbReference type="EMBL" id="RYO84194.1"/>
    </source>
</evidence>
<name>A0ABY0H706_9PEZI</name>
<organism evidence="1 2">
    <name type="scientific">Monosporascus cannonballus</name>
    <dbReference type="NCBI Taxonomy" id="155416"/>
    <lineage>
        <taxon>Eukaryota</taxon>
        <taxon>Fungi</taxon>
        <taxon>Dikarya</taxon>
        <taxon>Ascomycota</taxon>
        <taxon>Pezizomycotina</taxon>
        <taxon>Sordariomycetes</taxon>
        <taxon>Xylariomycetidae</taxon>
        <taxon>Xylariales</taxon>
        <taxon>Xylariales incertae sedis</taxon>
        <taxon>Monosporascus</taxon>
    </lineage>
</organism>
<keyword evidence="2" id="KW-1185">Reference proteome</keyword>
<dbReference type="Proteomes" id="UP000294003">
    <property type="component" value="Unassembled WGS sequence"/>
</dbReference>
<evidence type="ECO:0000313" key="2">
    <source>
        <dbReference type="Proteomes" id="UP000294003"/>
    </source>
</evidence>
<dbReference type="EMBL" id="QJNS01000169">
    <property type="protein sequence ID" value="RYO84194.1"/>
    <property type="molecule type" value="Genomic_DNA"/>
</dbReference>
<gene>
    <name evidence="1" type="ORF">DL762_005791</name>
</gene>
<sequence>MRAARQIAASFPLVWLFHGRKLYNPLANLGIVLKDPMQFCAAFLWDLAHNKVPETDDGLKEWRFEQTEDGQTKRVEAVGLQMQQEPIVRL</sequence>
<accession>A0ABY0H706</accession>
<protein>
    <submittedName>
        <fullName evidence="1">Uncharacterized protein</fullName>
    </submittedName>
</protein>